<comment type="subcellular location">
    <subcellularLocation>
        <location evidence="1">Nucleus</location>
    </subcellularLocation>
</comment>
<feature type="region of interest" description="Disordered" evidence="11">
    <location>
        <begin position="66"/>
        <end position="92"/>
    </location>
</feature>
<organism evidence="13 14">
    <name type="scientific">Corvus moneduloides</name>
    <name type="common">New Caledonian crow</name>
    <dbReference type="NCBI Taxonomy" id="1196302"/>
    <lineage>
        <taxon>Eukaryota</taxon>
        <taxon>Metazoa</taxon>
        <taxon>Chordata</taxon>
        <taxon>Craniata</taxon>
        <taxon>Vertebrata</taxon>
        <taxon>Euteleostomi</taxon>
        <taxon>Archelosauria</taxon>
        <taxon>Archosauria</taxon>
        <taxon>Dinosauria</taxon>
        <taxon>Saurischia</taxon>
        <taxon>Theropoda</taxon>
        <taxon>Coelurosauria</taxon>
        <taxon>Aves</taxon>
        <taxon>Neognathae</taxon>
        <taxon>Neoaves</taxon>
        <taxon>Telluraves</taxon>
        <taxon>Australaves</taxon>
        <taxon>Passeriformes</taxon>
        <taxon>Corvoidea</taxon>
        <taxon>Corvidae</taxon>
        <taxon>Corvus</taxon>
    </lineage>
</organism>
<dbReference type="PANTHER" id="PTHR12999">
    <property type="entry name" value="ZINC FINGER RAN-BINDING DOMAIN-CONTAINING PROTEIN 2 ZRANB2-RELATED"/>
    <property type="match status" value="1"/>
</dbReference>
<feature type="compositionally biased region" description="Low complexity" evidence="11">
    <location>
        <begin position="353"/>
        <end position="364"/>
    </location>
</feature>
<dbReference type="GO" id="GO:0005634">
    <property type="term" value="C:nucleus"/>
    <property type="evidence" value="ECO:0007669"/>
    <property type="project" value="UniProtKB-SubCell"/>
</dbReference>
<keyword evidence="6" id="KW-0863">Zinc-finger</keyword>
<dbReference type="Proteomes" id="UP000694553">
    <property type="component" value="Unassembled WGS sequence"/>
</dbReference>
<evidence type="ECO:0000256" key="3">
    <source>
        <dbReference type="ARBA" id="ARBA00022553"/>
    </source>
</evidence>
<evidence type="ECO:0000256" key="11">
    <source>
        <dbReference type="SAM" id="MobiDB-lite"/>
    </source>
</evidence>
<feature type="compositionally biased region" description="Basic residues" evidence="11">
    <location>
        <begin position="336"/>
        <end position="352"/>
    </location>
</feature>
<evidence type="ECO:0000256" key="8">
    <source>
        <dbReference type="ARBA" id="ARBA00022884"/>
    </source>
</evidence>
<feature type="compositionally biased region" description="Low complexity" evidence="11">
    <location>
        <begin position="116"/>
        <end position="125"/>
    </location>
</feature>
<keyword evidence="7" id="KW-0862">Zinc</keyword>
<keyword evidence="3" id="KW-0597">Phosphoprotein</keyword>
<sequence length="474" mass="51652">MAGTPPTVPGCSQPQCPAWPWALPGIQGQPQLLWAPSARACPVSHPAHLPSIPLSPSPVPFPFPGLSPAPASPSRPLPPPGGARAPVPPPVAAAEASAALPERKCVPAGQGAGARRAARAAQGRGPACGGGARPGPARPEMATKNFRVSDGDWICPDKKCGNVNFARRTSCNRCGREKTTEAKMMKAGGTEIGKTLAEKSRGLFSANDWQCKTCGNVNWARRSECNMCNTPKYAKLEERTGYGGGFNERENVEYIEREESDGEYDEFGRKKKKYRGKPVGPASILKEVEDKESEGEDEEDEDEDLSKYKLDEDEDEDDADLSKYNLDASEEEDTNKKKKPPRRSRSKSRSSHSRSSSRSSSHSSSRSRSRSHSRSSSSSRSRSRSSSREQSRSRGSKSRSSSRSYRGSSTPRKRSYSSSRSSSSPERGKKRSRSRSSSSGDRKKRRSRSRSPERRRRSSSGSSHSGSRTSSKKK</sequence>
<dbReference type="PROSITE" id="PS01358">
    <property type="entry name" value="ZF_RANBP2_1"/>
    <property type="match status" value="2"/>
</dbReference>
<feature type="region of interest" description="Disordered" evidence="11">
    <location>
        <begin position="116"/>
        <end position="140"/>
    </location>
</feature>
<feature type="region of interest" description="Disordered" evidence="11">
    <location>
        <begin position="258"/>
        <end position="474"/>
    </location>
</feature>
<evidence type="ECO:0000313" key="13">
    <source>
        <dbReference type="Ensembl" id="ENSCMUP00000012458.2"/>
    </source>
</evidence>
<dbReference type="AlphaFoldDB" id="A0A8C3E3D5"/>
<name>A0A8C3E3D5_CORMO</name>
<dbReference type="Pfam" id="PF00641">
    <property type="entry name" value="Zn_ribbon_RanBP"/>
    <property type="match status" value="2"/>
</dbReference>
<dbReference type="SMART" id="SM00547">
    <property type="entry name" value="ZnF_RBZ"/>
    <property type="match status" value="2"/>
</dbReference>
<evidence type="ECO:0000256" key="2">
    <source>
        <dbReference type="ARBA" id="ARBA00017543"/>
    </source>
</evidence>
<dbReference type="GO" id="GO:0008270">
    <property type="term" value="F:zinc ion binding"/>
    <property type="evidence" value="ECO:0007669"/>
    <property type="project" value="UniProtKB-KW"/>
</dbReference>
<keyword evidence="9" id="KW-0539">Nucleus</keyword>
<keyword evidence="8" id="KW-0694">RNA-binding</keyword>
<accession>A0A8C3E3D5</accession>
<dbReference type="PROSITE" id="PS50199">
    <property type="entry name" value="ZF_RANBP2_2"/>
    <property type="match status" value="2"/>
</dbReference>
<comment type="similarity">
    <text evidence="10">Belongs to the ZRANB2 family.</text>
</comment>
<accession>A0A8U7M7U4</accession>
<dbReference type="FunFam" id="4.10.1060.10:FF:000004">
    <property type="entry name" value="Zinc finger Ran-binding domain-containing protein 2"/>
    <property type="match status" value="1"/>
</dbReference>
<dbReference type="Ensembl" id="ENSCMUT00000013391.2">
    <property type="protein sequence ID" value="ENSCMUP00000012458.2"/>
    <property type="gene ID" value="ENSCMUG00000007842.2"/>
</dbReference>
<evidence type="ECO:0000259" key="12">
    <source>
        <dbReference type="PROSITE" id="PS50199"/>
    </source>
</evidence>
<evidence type="ECO:0000256" key="7">
    <source>
        <dbReference type="ARBA" id="ARBA00022833"/>
    </source>
</evidence>
<dbReference type="PANTHER" id="PTHR12999:SF17">
    <property type="entry name" value="ZINC FINGER RAN-BINDING DOMAIN-CONTAINING PROTEIN 2"/>
    <property type="match status" value="1"/>
</dbReference>
<evidence type="ECO:0000313" key="14">
    <source>
        <dbReference type="Proteomes" id="UP000694553"/>
    </source>
</evidence>
<evidence type="ECO:0000256" key="9">
    <source>
        <dbReference type="ARBA" id="ARBA00023242"/>
    </source>
</evidence>
<feature type="domain" description="RanBP2-type" evidence="12">
    <location>
        <begin position="205"/>
        <end position="234"/>
    </location>
</feature>
<evidence type="ECO:0000256" key="5">
    <source>
        <dbReference type="ARBA" id="ARBA00022737"/>
    </source>
</evidence>
<feature type="compositionally biased region" description="Acidic residues" evidence="11">
    <location>
        <begin position="290"/>
        <end position="304"/>
    </location>
</feature>
<feature type="domain" description="RanBP2-type" evidence="12">
    <location>
        <begin position="149"/>
        <end position="180"/>
    </location>
</feature>
<keyword evidence="5" id="KW-0677">Repeat</keyword>
<evidence type="ECO:0000256" key="6">
    <source>
        <dbReference type="ARBA" id="ARBA00022771"/>
    </source>
</evidence>
<feature type="compositionally biased region" description="Pro residues" evidence="11">
    <location>
        <begin position="66"/>
        <end position="91"/>
    </location>
</feature>
<evidence type="ECO:0000256" key="1">
    <source>
        <dbReference type="ARBA" id="ARBA00004123"/>
    </source>
</evidence>
<keyword evidence="4" id="KW-0479">Metal-binding</keyword>
<reference evidence="13" key="2">
    <citation type="submission" date="2025-08" db="UniProtKB">
        <authorList>
            <consortium name="Ensembl"/>
        </authorList>
    </citation>
    <scope>IDENTIFICATION</scope>
</reference>
<proteinExistence type="inferred from homology"/>
<dbReference type="InterPro" id="IPR001876">
    <property type="entry name" value="Znf_RanBP2"/>
</dbReference>
<feature type="compositionally biased region" description="Basic residues" evidence="11">
    <location>
        <begin position="442"/>
        <end position="458"/>
    </location>
</feature>
<dbReference type="GO" id="GO:0003723">
    <property type="term" value="F:RNA binding"/>
    <property type="evidence" value="ECO:0007669"/>
    <property type="project" value="UniProtKB-KW"/>
</dbReference>
<keyword evidence="14" id="KW-1185">Reference proteome</keyword>
<dbReference type="OMA" id="RSRDYNY"/>
<evidence type="ECO:0000256" key="4">
    <source>
        <dbReference type="ARBA" id="ARBA00022723"/>
    </source>
</evidence>
<dbReference type="FunFam" id="4.10.1060.10:FF:000007">
    <property type="entry name" value="Zinc finger Ran-binding domain-containing protein 2"/>
    <property type="match status" value="1"/>
</dbReference>
<reference evidence="13" key="3">
    <citation type="submission" date="2025-09" db="UniProtKB">
        <authorList>
            <consortium name="Ensembl"/>
        </authorList>
    </citation>
    <scope>IDENTIFICATION</scope>
</reference>
<dbReference type="GO" id="GO:0001530">
    <property type="term" value="F:lipopolysaccharide binding"/>
    <property type="evidence" value="ECO:0007669"/>
    <property type="project" value="TreeGrafter"/>
</dbReference>
<dbReference type="Gene3D" id="4.10.1060.10">
    <property type="entry name" value="Zinc finger, RanBP2-type"/>
    <property type="match status" value="2"/>
</dbReference>
<dbReference type="SUPFAM" id="SSF90209">
    <property type="entry name" value="Ran binding protein zinc finger-like"/>
    <property type="match status" value="2"/>
</dbReference>
<feature type="compositionally biased region" description="Low complexity" evidence="11">
    <location>
        <begin position="459"/>
        <end position="474"/>
    </location>
</feature>
<feature type="compositionally biased region" description="Low complexity" evidence="11">
    <location>
        <begin position="398"/>
        <end position="425"/>
    </location>
</feature>
<dbReference type="InterPro" id="IPR036443">
    <property type="entry name" value="Znf_RanBP2_sf"/>
</dbReference>
<evidence type="ECO:0000256" key="10">
    <source>
        <dbReference type="ARBA" id="ARBA00025731"/>
    </source>
</evidence>
<protein>
    <recommendedName>
        <fullName evidence="2">Zinc finger Ran-binding domain-containing protein 2</fullName>
    </recommendedName>
</protein>
<gene>
    <name evidence="13" type="primary">ZRANB2</name>
</gene>
<reference evidence="14" key="1">
    <citation type="submission" date="2019-10" db="EMBL/GenBank/DDBJ databases">
        <title>Corvus moneduloides (New Caledonian crow) genome, bCorMon1, primary haplotype.</title>
        <authorList>
            <person name="Rutz C."/>
            <person name="Fungtammasan C."/>
            <person name="Mountcastle J."/>
            <person name="Formenti G."/>
            <person name="Chow W."/>
            <person name="Howe K."/>
            <person name="Steele M.P."/>
            <person name="Fernandes J."/>
            <person name="Gilbert M.T.P."/>
            <person name="Fedrigo O."/>
            <person name="Jarvis E.D."/>
            <person name="Gemmell N."/>
        </authorList>
    </citation>
    <scope>NUCLEOTIDE SEQUENCE [LARGE SCALE GENOMIC DNA]</scope>
</reference>